<dbReference type="GO" id="GO:0004803">
    <property type="term" value="F:transposase activity"/>
    <property type="evidence" value="ECO:0007669"/>
    <property type="project" value="InterPro"/>
</dbReference>
<dbReference type="PANTHER" id="PTHR33055">
    <property type="entry name" value="TRANSPOSASE FOR INSERTION SEQUENCE ELEMENT IS1111A"/>
    <property type="match status" value="1"/>
</dbReference>
<protein>
    <submittedName>
        <fullName evidence="3">Transposase IS116/IS110/IS902 family</fullName>
    </submittedName>
</protein>
<dbReference type="RefSeq" id="WP_115390037.1">
    <property type="nucleotide sequence ID" value="NZ_UGYO01000001.1"/>
</dbReference>
<dbReference type="PANTHER" id="PTHR33055:SF3">
    <property type="entry name" value="PUTATIVE TRANSPOSASE FOR IS117-RELATED"/>
    <property type="match status" value="1"/>
</dbReference>
<dbReference type="Pfam" id="PF01548">
    <property type="entry name" value="DEDD_Tnp_IS110"/>
    <property type="match status" value="1"/>
</dbReference>
<dbReference type="EMBL" id="UGYO01000001">
    <property type="protein sequence ID" value="SUI77208.1"/>
    <property type="molecule type" value="Genomic_DNA"/>
</dbReference>
<proteinExistence type="predicted"/>
<accession>A0A380AAL9</accession>
<name>A0A380AAL9_9GAMM</name>
<evidence type="ECO:0000259" key="2">
    <source>
        <dbReference type="Pfam" id="PF02371"/>
    </source>
</evidence>
<dbReference type="NCBIfam" id="NF033542">
    <property type="entry name" value="transpos_IS110"/>
    <property type="match status" value="1"/>
</dbReference>
<dbReference type="InterPro" id="IPR047650">
    <property type="entry name" value="Transpos_IS110"/>
</dbReference>
<sequence length="338" mass="37573">MKITTIGLDIAKLVFHAVAVNKAGKLVRKKMLKRKEVLGFFAKLEPCLVAIEACGGAHYWNREITALGHQVKLIPPQYVIPYRQGNKNDYNDALAIAEAAQRPNMRFVPAKSIEQQDVQMLHRVRERLTQQTTALVNQVRGMLAEYGIVLAKGKTAFRSQLPDILEDGENALTAKGRAIFHGLYNEFVELENRLEGCEKQVLQENADNPICQRLGTVLGVGPVTATAFYAAVGEGKAFHNGRHFSAWCGLVPRQHSSGGKDNLLGISKRGNAYLRTLFIHGARSILRHCEHKTDKLSLWAKALVERRGFNRACVAVANKLARIAWVIAAKEETYRPAT</sequence>
<evidence type="ECO:0000313" key="4">
    <source>
        <dbReference type="Proteomes" id="UP000254069"/>
    </source>
</evidence>
<gene>
    <name evidence="3" type="ORF">NCTC10738_02569</name>
</gene>
<reference evidence="3 4" key="1">
    <citation type="submission" date="2018-06" db="EMBL/GenBank/DDBJ databases">
        <authorList>
            <consortium name="Pathogen Informatics"/>
            <person name="Doyle S."/>
        </authorList>
    </citation>
    <scope>NUCLEOTIDE SEQUENCE [LARGE SCALE GENOMIC DNA]</scope>
    <source>
        <strain evidence="3 4">NCTC10738</strain>
    </source>
</reference>
<dbReference type="GO" id="GO:0003677">
    <property type="term" value="F:DNA binding"/>
    <property type="evidence" value="ECO:0007669"/>
    <property type="project" value="InterPro"/>
</dbReference>
<keyword evidence="4" id="KW-1185">Reference proteome</keyword>
<organism evidence="3 4">
    <name type="scientific">Shewanella algae</name>
    <dbReference type="NCBI Taxonomy" id="38313"/>
    <lineage>
        <taxon>Bacteria</taxon>
        <taxon>Pseudomonadati</taxon>
        <taxon>Pseudomonadota</taxon>
        <taxon>Gammaproteobacteria</taxon>
        <taxon>Alteromonadales</taxon>
        <taxon>Shewanellaceae</taxon>
        <taxon>Shewanella</taxon>
    </lineage>
</organism>
<feature type="domain" description="Transposase IS116/IS110/IS902 C-terminal" evidence="2">
    <location>
        <begin position="211"/>
        <end position="289"/>
    </location>
</feature>
<dbReference type="Proteomes" id="UP000254069">
    <property type="component" value="Unassembled WGS sequence"/>
</dbReference>
<dbReference type="InterPro" id="IPR002525">
    <property type="entry name" value="Transp_IS110-like_N"/>
</dbReference>
<evidence type="ECO:0000313" key="3">
    <source>
        <dbReference type="EMBL" id="SUI77208.1"/>
    </source>
</evidence>
<evidence type="ECO:0000259" key="1">
    <source>
        <dbReference type="Pfam" id="PF01548"/>
    </source>
</evidence>
<dbReference type="AlphaFoldDB" id="A0A380AAL9"/>
<dbReference type="Pfam" id="PF02371">
    <property type="entry name" value="Transposase_20"/>
    <property type="match status" value="1"/>
</dbReference>
<dbReference type="InterPro" id="IPR003346">
    <property type="entry name" value="Transposase_20"/>
</dbReference>
<feature type="domain" description="Transposase IS110-like N-terminal" evidence="1">
    <location>
        <begin position="6"/>
        <end position="146"/>
    </location>
</feature>
<dbReference type="GO" id="GO:0006313">
    <property type="term" value="P:DNA transposition"/>
    <property type="evidence" value="ECO:0007669"/>
    <property type="project" value="InterPro"/>
</dbReference>